<dbReference type="GO" id="GO:0022008">
    <property type="term" value="P:neurogenesis"/>
    <property type="evidence" value="ECO:0000315"/>
    <property type="project" value="ZFIN"/>
</dbReference>
<keyword evidence="5 8" id="KW-0472">Membrane</keyword>
<name>A0AB13AAD9_DANRE</name>
<protein>
    <submittedName>
        <fullName evidence="12">Interleukin-4 receptor subunit alpha isoform 2 precursor</fullName>
    </submittedName>
</protein>
<dbReference type="Proteomes" id="UP000000437">
    <property type="component" value="Chromosome 3"/>
</dbReference>
<evidence type="ECO:0000256" key="9">
    <source>
        <dbReference type="SAM" id="SignalP"/>
    </source>
</evidence>
<dbReference type="PANTHER" id="PTHR23037:SF42">
    <property type="entry name" value="CYTOKINE RECEPTOR COMMON SUBUNIT GAMMA ISOFORM X1-RELATED"/>
    <property type="match status" value="1"/>
</dbReference>
<evidence type="ECO:0000256" key="8">
    <source>
        <dbReference type="SAM" id="Phobius"/>
    </source>
</evidence>
<reference evidence="12" key="1">
    <citation type="journal article" date="2007" name="BMC Evol. Biol.">
        <title>Evolution of Class I cytokine receptors.</title>
        <authorList>
            <person name="Liongue C."/>
            <person name="Ward A.C."/>
        </authorList>
    </citation>
    <scope>NUCLEOTIDE SEQUENCE</scope>
    <source>
        <strain evidence="12">Tuebingen</strain>
    </source>
</reference>
<dbReference type="InterPro" id="IPR015319">
    <property type="entry name" value="IL-4_rcpt-alpha_N"/>
</dbReference>
<dbReference type="FunFam" id="2.60.40.10:FF:002645">
    <property type="entry name" value="Interleukin 4 receptor, tandem duplicate 1"/>
    <property type="match status" value="1"/>
</dbReference>
<keyword evidence="2 8" id="KW-0812">Transmembrane</keyword>
<reference evidence="12" key="7">
    <citation type="journal article" date="2021" name="Blood Adv.">
        <title>A zebrafish model of granulin deficiency reveals essential roles in myeloid cell differentiation.</title>
        <authorList>
            <person name="Campbell C.A."/>
            <person name="Fursova O."/>
            <person name="Cheng X."/>
            <person name="Snella E."/>
            <person name="McCune A."/>
            <person name="Li L."/>
            <person name="Solchenberger B."/>
            <person name="Schmid B."/>
            <person name="Sahoo D."/>
            <person name="Morton M."/>
            <person name="Traver D."/>
            <person name="Espin-Palazon R."/>
        </authorList>
    </citation>
    <scope>NUCLEOTIDE SEQUENCE</scope>
    <source>
        <strain evidence="12">Tuebingen</strain>
    </source>
</reference>
<dbReference type="SUPFAM" id="SSF49265">
    <property type="entry name" value="Fibronectin type III"/>
    <property type="match status" value="1"/>
</dbReference>
<evidence type="ECO:0000313" key="12">
    <source>
        <dbReference type="RefSeq" id="NP_001417771.1"/>
    </source>
</evidence>
<feature type="region of interest" description="Disordered" evidence="7">
    <location>
        <begin position="368"/>
        <end position="392"/>
    </location>
</feature>
<feature type="chain" id="PRO_5043058535" evidence="9 12">
    <location>
        <begin position="21"/>
        <end position="571"/>
    </location>
</feature>
<gene>
    <name evidence="12 13" type="primary">il4r.1</name>
    <name evidence="12" type="synonym">il-4ra</name>
    <name evidence="12" type="synonym">il4r</name>
    <name evidence="12" type="synonym">zgc:113063</name>
</gene>
<feature type="compositionally biased region" description="Polar residues" evidence="7">
    <location>
        <begin position="308"/>
        <end position="320"/>
    </location>
</feature>
<reference evidence="12" key="8">
    <citation type="journal article" date="2021" name="Cell">
        <title>A non-canonical type 2 immune response coordinates tuberculous granuloma formation and epithelialization.</title>
        <authorList>
            <person name="Cronan M.R."/>
            <person name="Hughes E.J."/>
            <person name="Brewer W.J."/>
            <person name="Viswanathan G."/>
            <person name="Hunt E.G."/>
            <person name="Singh B."/>
            <person name="Mehra S."/>
            <person name="Oehlers S.H."/>
            <person name="Gregory S.G."/>
            <person name="Kaushal D."/>
            <person name="Tobin D.M."/>
        </authorList>
    </citation>
    <scope>NUCLEOTIDE SEQUENCE</scope>
    <source>
        <strain evidence="12">Tuebingen</strain>
    </source>
</reference>
<dbReference type="GeneID" id="503594"/>
<reference evidence="12" key="2">
    <citation type="journal article" date="2009" name="Zebrafish">
        <title>Global repression of cancer gene expression in a zebrafish model of melanoma is linked to epigenetic regulation.</title>
        <authorList>
            <person name="Anelli V."/>
            <person name="Santoriello C."/>
            <person name="Distel M."/>
            <person name="Koster R.W."/>
            <person name="Ciccarelli F.D."/>
            <person name="Mione M."/>
        </authorList>
    </citation>
    <scope>NUCLEOTIDE SEQUENCE</scope>
    <source>
        <strain evidence="12">Tuebingen</strain>
    </source>
</reference>
<dbReference type="RefSeq" id="NP_001417771.1">
    <property type="nucleotide sequence ID" value="NM_001430842.1"/>
</dbReference>
<dbReference type="PANTHER" id="PTHR23037">
    <property type="entry name" value="CYTOKINE RECEPTOR"/>
    <property type="match status" value="1"/>
</dbReference>
<reference evidence="12" key="4">
    <citation type="journal article" date="2012" name="J. Immunol.">
        <title>Essential role of IL-4 and IL-4Ralpha interaction in adaptive immunity of zebrafish: insight into the origin of Th2-like regulatory mechanism in ancient vertebrates.</title>
        <authorList>
            <person name="Zhu L.Y."/>
            <person name="Pan P.P."/>
            <person name="Fang W."/>
            <person name="Shao J.Z."/>
            <person name="Xiang L.X."/>
        </authorList>
    </citation>
    <scope>NUCLEOTIDE SEQUENCE</scope>
    <source>
        <strain evidence="12">Tuebingen</strain>
    </source>
</reference>
<evidence type="ECO:0000256" key="1">
    <source>
        <dbReference type="ARBA" id="ARBA00004167"/>
    </source>
</evidence>
<dbReference type="AlphaFoldDB" id="A0AB13AAD9"/>
<keyword evidence="6 12" id="KW-0675">Receptor</keyword>
<dbReference type="GO" id="GO:0004896">
    <property type="term" value="F:cytokine receptor activity"/>
    <property type="evidence" value="ECO:0007669"/>
    <property type="project" value="InterPro"/>
</dbReference>
<dbReference type="ZFIN" id="ZDB-GENE-050227-5">
    <property type="gene designation" value="il4r.1"/>
</dbReference>
<reference evidence="12" key="9">
    <citation type="journal article" date="2022" name="Genomics">
        <title>Understanding the complexity of epimorphic regeneration in zebrafish caudal fin tissue: A transcriptomic and proteomic approach.</title>
        <authorList>
            <person name="Banu S."/>
            <person name="Gaur N."/>
            <person name="Nair S."/>
            <person name="Ravikrishnan T."/>
            <person name="Khan S."/>
            <person name="Mani S."/>
            <person name="Bharathi S."/>
            <person name="Mandal K."/>
            <person name="Kuram N.A."/>
            <person name="Vuppaladadium S."/>
            <person name="Ravi R."/>
            <person name="Murthy C.L.N."/>
            <person name="Quoseena M."/>
            <person name="Babu N.S."/>
            <person name="Idris M.M."/>
        </authorList>
    </citation>
    <scope>NUCLEOTIDE SEQUENCE</scope>
    <source>
        <strain evidence="12">Tuebingen</strain>
    </source>
</reference>
<evidence type="ECO:0000256" key="6">
    <source>
        <dbReference type="ARBA" id="ARBA00023170"/>
    </source>
</evidence>
<reference evidence="12" key="6">
    <citation type="journal article" date="2020" name="Cell Rep.">
        <title>Early-Life Stress Regulates Cardiac Development through an IL-4-Glucocorticoid Signaling Balance.</title>
        <authorList>
            <person name="Apaydin D.C."/>
            <person name="Jaramillo P.A.M."/>
            <person name="Corradi L."/>
            <person name="Cosco F."/>
            <person name="Rathjen F.G."/>
            <person name="Kammertoens T."/>
            <person name="Filosa A."/>
            <person name="Sawamiphak S."/>
        </authorList>
    </citation>
    <scope>NUCLEOTIDE SEQUENCE</scope>
    <source>
        <strain evidence="12">Tuebingen</strain>
    </source>
</reference>
<dbReference type="Gene3D" id="2.60.40.10">
    <property type="entry name" value="Immunoglobulins"/>
    <property type="match status" value="2"/>
</dbReference>
<organism evidence="11 12">
    <name type="scientific">Danio rerio</name>
    <name type="common">Zebrafish</name>
    <name type="synonym">Brachydanio rerio</name>
    <dbReference type="NCBI Taxonomy" id="7955"/>
    <lineage>
        <taxon>Eukaryota</taxon>
        <taxon>Metazoa</taxon>
        <taxon>Chordata</taxon>
        <taxon>Craniata</taxon>
        <taxon>Vertebrata</taxon>
        <taxon>Euteleostomi</taxon>
        <taxon>Actinopterygii</taxon>
        <taxon>Neopterygii</taxon>
        <taxon>Teleostei</taxon>
        <taxon>Ostariophysi</taxon>
        <taxon>Cypriniformes</taxon>
        <taxon>Danionidae</taxon>
        <taxon>Danioninae</taxon>
        <taxon>Danio</taxon>
    </lineage>
</organism>
<dbReference type="GO" id="GO:0002532">
    <property type="term" value="P:production of molecular mediator involved in inflammatory response"/>
    <property type="evidence" value="ECO:0007669"/>
    <property type="project" value="InterPro"/>
</dbReference>
<reference evidence="12" key="10">
    <citation type="journal article" date="2022" name="Nat. Commun.">
        <title>An anti-inflammatory activation sequence governs macrophage transcriptional dynamics during tissue injury in zebrafish.</title>
        <authorList>
            <person name="Denans N."/>
            <person name="Tran N.T.T."/>
            <person name="Swall M.E."/>
            <person name="Diaz D.C."/>
            <person name="Blanck J."/>
            <person name="Piotrowski T."/>
        </authorList>
    </citation>
    <scope>NUCLEOTIDE SEQUENCE</scope>
    <source>
        <strain evidence="12">Tuebingen</strain>
    </source>
</reference>
<dbReference type="CTD" id="503594"/>
<evidence type="ECO:0000256" key="4">
    <source>
        <dbReference type="ARBA" id="ARBA00022989"/>
    </source>
</evidence>
<feature type="transmembrane region" description="Helical" evidence="8">
    <location>
        <begin position="228"/>
        <end position="249"/>
    </location>
</feature>
<dbReference type="GO" id="GO:0019979">
    <property type="term" value="F:interleukin-4 binding"/>
    <property type="evidence" value="ECO:0000314"/>
    <property type="project" value="ZFIN"/>
</dbReference>
<sequence precursor="true">MSSSLFLYQIILTLVCQALCDDPIKDFNCFNDYEAEMTCSFSSESLRNCSGYNMNVTQKLAYEINRYSCVFERSHHNAICECKIEVEGFITEEIFSTTLLKGTKVLLQRDFKTIDYIKPKTPVLFVKKTENGNFHVTWVDSYEQRNVFTDNLFITLTYRIKGEIETNSTKVANTVGFCDIVGSLLQPKTEYILTAKMSSNYNGQKIYSDQSAAVHFTTAPLPNEIVKLVVPPLCIGLLIIICMTFICFLRMKSNWWDKIAKPTIKDNFGNKKGQVLPPSSNAVYPNQVEVINLDFEEEKKSISPVCVNPNNERSSHSVESSPGDYGQAVCDSGSNPVQDIRSQLEFAIAQDNLRLKWNTPLNQFTEMPYNSVESSSKERNRANRDSGTCSGSSVFSNKSYLEGTTDDSSFLDLNCDHSDDRKVSDSIFKLENSIDIIKSLQNFPDEGYQAFSAVVEKRDVVDGCAKLSSNVDADDNVIRQNLITSANPLYSPLLHHDHTIARDDPYKAFQDVSKNTGGQWSTSISTERTLNECGALKFPHIAGQTALLQNTAWDFLNIPPTVEIDLSYHAV</sequence>
<evidence type="ECO:0000313" key="13">
    <source>
        <dbReference type="ZFIN" id="ZDB-GENE-050227-5"/>
    </source>
</evidence>
<evidence type="ECO:0000313" key="11">
    <source>
        <dbReference type="Proteomes" id="UP000000437"/>
    </source>
</evidence>
<feature type="compositionally biased region" description="Basic and acidic residues" evidence="7">
    <location>
        <begin position="375"/>
        <end position="384"/>
    </location>
</feature>
<keyword evidence="11" id="KW-1185">Reference proteome</keyword>
<keyword evidence="3 9" id="KW-0732">Signal</keyword>
<accession>A0AB13AAD9</accession>
<evidence type="ECO:0000256" key="7">
    <source>
        <dbReference type="SAM" id="MobiDB-lite"/>
    </source>
</evidence>
<reference evidence="12" key="5">
    <citation type="journal article" date="2014" name="Biol. Direct">
        <title>Selecting biologically informative genes in co-expression networks with a centrality score.</title>
        <authorList>
            <person name="Azuaje F.J."/>
        </authorList>
    </citation>
    <scope>NUCLEOTIDE SEQUENCE</scope>
    <source>
        <strain evidence="12">Tuebingen</strain>
    </source>
</reference>
<comment type="subcellular location">
    <subcellularLocation>
        <location evidence="1">Membrane</location>
        <topology evidence="1">Single-pass membrane protein</topology>
    </subcellularLocation>
</comment>
<dbReference type="Pfam" id="PF09238">
    <property type="entry name" value="IL4Ra_N"/>
    <property type="match status" value="1"/>
</dbReference>
<feature type="signal peptide" evidence="9 12">
    <location>
        <begin position="1"/>
        <end position="20"/>
    </location>
</feature>
<keyword evidence="4 8" id="KW-1133">Transmembrane helix</keyword>
<feature type="region of interest" description="Disordered" evidence="7">
    <location>
        <begin position="306"/>
        <end position="327"/>
    </location>
</feature>
<dbReference type="InterPro" id="IPR036116">
    <property type="entry name" value="FN3_sf"/>
</dbReference>
<dbReference type="GO" id="GO:0005886">
    <property type="term" value="C:plasma membrane"/>
    <property type="evidence" value="ECO:0000314"/>
    <property type="project" value="ZFIN"/>
</dbReference>
<evidence type="ECO:0000259" key="10">
    <source>
        <dbReference type="Pfam" id="PF09238"/>
    </source>
</evidence>
<feature type="domain" description="Interleukin-4 receptor alpha N-terminal" evidence="10">
    <location>
        <begin position="24"/>
        <end position="113"/>
    </location>
</feature>
<dbReference type="AGR" id="ZFIN:ZDB-GENE-050227-5"/>
<reference evidence="12" key="3">
    <citation type="journal article" date="2011" name="Immunogenetics">
        <title>Two copies of the genes encoding the subunits of putative interleukin (IL)-4/IL-13 receptors, IL-4Ralpha, IL-13Ralpha1 and IL-13Ralpha2, have been identified in rainbow trout (Oncorhynchus mykiss) and have complex patterns of expression and modulation.</title>
        <authorList>
            <person name="Wang T."/>
            <person name="Huang W."/>
            <person name="Costa M.M."/>
            <person name="Martin S.A."/>
            <person name="Secombes C.J."/>
        </authorList>
    </citation>
    <scope>NUCLEOTIDE SEQUENCE</scope>
    <source>
        <strain evidence="12">Tuebingen</strain>
    </source>
</reference>
<reference evidence="12" key="11">
    <citation type="submission" date="2025-08" db="UniProtKB">
        <authorList>
            <consortium name="RefSeq"/>
        </authorList>
    </citation>
    <scope>IDENTIFICATION</scope>
    <source>
        <strain evidence="12">Tuebingen</strain>
    </source>
</reference>
<evidence type="ECO:0000256" key="3">
    <source>
        <dbReference type="ARBA" id="ARBA00022729"/>
    </source>
</evidence>
<evidence type="ECO:0000256" key="5">
    <source>
        <dbReference type="ARBA" id="ARBA00023136"/>
    </source>
</evidence>
<dbReference type="InterPro" id="IPR013783">
    <property type="entry name" value="Ig-like_fold"/>
</dbReference>
<dbReference type="GO" id="GO:0031099">
    <property type="term" value="P:regeneration"/>
    <property type="evidence" value="ECO:0000315"/>
    <property type="project" value="ZFIN"/>
</dbReference>
<proteinExistence type="predicted"/>
<evidence type="ECO:0000256" key="2">
    <source>
        <dbReference type="ARBA" id="ARBA00022692"/>
    </source>
</evidence>